<accession>A0ABW7TVC9</accession>
<organism evidence="2 3">
    <name type="scientific">Nocardia carnea</name>
    <dbReference type="NCBI Taxonomy" id="37328"/>
    <lineage>
        <taxon>Bacteria</taxon>
        <taxon>Bacillati</taxon>
        <taxon>Actinomycetota</taxon>
        <taxon>Actinomycetes</taxon>
        <taxon>Mycobacteriales</taxon>
        <taxon>Nocardiaceae</taxon>
        <taxon>Nocardia</taxon>
    </lineage>
</organism>
<sequence>MQIRFGATHPVDRRDAARVRGAVAGLISGSVAVAAHGWAAPTAVPDSTAIMLLGAAAAALGALVSGMRTGAAGLTAALTAGQLLGHFCLGWGSGHLHHGDLQLTPAMIAAHVLAAWVAALLVRGAETAYRTGTAALARIIPFFPRVPAIAGPAPLRTTHRDRLFPRILVTGTGGTRAPPATVLV</sequence>
<feature type="transmembrane region" description="Helical" evidence="1">
    <location>
        <begin position="71"/>
        <end position="92"/>
    </location>
</feature>
<keyword evidence="1" id="KW-1133">Transmembrane helix</keyword>
<dbReference type="Proteomes" id="UP001611263">
    <property type="component" value="Unassembled WGS sequence"/>
</dbReference>
<feature type="transmembrane region" description="Helical" evidence="1">
    <location>
        <begin position="47"/>
        <end position="64"/>
    </location>
</feature>
<evidence type="ECO:0000313" key="3">
    <source>
        <dbReference type="Proteomes" id="UP001611263"/>
    </source>
</evidence>
<keyword evidence="1" id="KW-0472">Membrane</keyword>
<feature type="transmembrane region" description="Helical" evidence="1">
    <location>
        <begin position="104"/>
        <end position="122"/>
    </location>
</feature>
<reference evidence="2 3" key="1">
    <citation type="submission" date="2024-10" db="EMBL/GenBank/DDBJ databases">
        <title>The Natural Products Discovery Center: Release of the First 8490 Sequenced Strains for Exploring Actinobacteria Biosynthetic Diversity.</title>
        <authorList>
            <person name="Kalkreuter E."/>
            <person name="Kautsar S.A."/>
            <person name="Yang D."/>
            <person name="Bader C.D."/>
            <person name="Teijaro C.N."/>
            <person name="Fluegel L."/>
            <person name="Davis C.M."/>
            <person name="Simpson J.R."/>
            <person name="Lauterbach L."/>
            <person name="Steele A.D."/>
            <person name="Gui C."/>
            <person name="Meng S."/>
            <person name="Li G."/>
            <person name="Viehrig K."/>
            <person name="Ye F."/>
            <person name="Su P."/>
            <person name="Kiefer A.F."/>
            <person name="Nichols A."/>
            <person name="Cepeda A.J."/>
            <person name="Yan W."/>
            <person name="Fan B."/>
            <person name="Jiang Y."/>
            <person name="Adhikari A."/>
            <person name="Zheng C.-J."/>
            <person name="Schuster L."/>
            <person name="Cowan T.M."/>
            <person name="Smanski M.J."/>
            <person name="Chevrette M.G."/>
            <person name="De Carvalho L.P.S."/>
            <person name="Shen B."/>
        </authorList>
    </citation>
    <scope>NUCLEOTIDE SEQUENCE [LARGE SCALE GENOMIC DNA]</scope>
    <source>
        <strain evidence="2 3">NPDC020568</strain>
    </source>
</reference>
<evidence type="ECO:0000256" key="1">
    <source>
        <dbReference type="SAM" id="Phobius"/>
    </source>
</evidence>
<evidence type="ECO:0000313" key="2">
    <source>
        <dbReference type="EMBL" id="MFI1463504.1"/>
    </source>
</evidence>
<comment type="caution">
    <text evidence="2">The sequence shown here is derived from an EMBL/GenBank/DDBJ whole genome shotgun (WGS) entry which is preliminary data.</text>
</comment>
<proteinExistence type="predicted"/>
<keyword evidence="1" id="KW-0812">Transmembrane</keyword>
<protein>
    <submittedName>
        <fullName evidence="2">Uncharacterized protein</fullName>
    </submittedName>
</protein>
<dbReference type="RefSeq" id="WP_231508370.1">
    <property type="nucleotide sequence ID" value="NZ_JBIRUQ010000005.1"/>
</dbReference>
<name>A0ABW7TVC9_9NOCA</name>
<dbReference type="GeneID" id="93506637"/>
<feature type="transmembrane region" description="Helical" evidence="1">
    <location>
        <begin position="21"/>
        <end position="41"/>
    </location>
</feature>
<dbReference type="EMBL" id="JBIRUQ010000005">
    <property type="protein sequence ID" value="MFI1463504.1"/>
    <property type="molecule type" value="Genomic_DNA"/>
</dbReference>
<keyword evidence="3" id="KW-1185">Reference proteome</keyword>
<gene>
    <name evidence="2" type="ORF">ACH4WX_22530</name>
</gene>